<dbReference type="Proteomes" id="UP000799753">
    <property type="component" value="Unassembled WGS sequence"/>
</dbReference>
<protein>
    <recommendedName>
        <fullName evidence="8">Rhodopsin domain-containing protein</fullName>
    </recommendedName>
</protein>
<feature type="region of interest" description="Disordered" evidence="6">
    <location>
        <begin position="348"/>
        <end position="378"/>
    </location>
</feature>
<keyword evidence="3 7" id="KW-1133">Transmembrane helix</keyword>
<dbReference type="Pfam" id="PF20684">
    <property type="entry name" value="Fung_rhodopsin"/>
    <property type="match status" value="1"/>
</dbReference>
<feature type="domain" description="Rhodopsin" evidence="8">
    <location>
        <begin position="34"/>
        <end position="271"/>
    </location>
</feature>
<accession>A0A6A6RUF4</accession>
<dbReference type="OrthoDB" id="444631at2759"/>
<keyword evidence="2 7" id="KW-0812">Transmembrane</keyword>
<sequence length="378" mass="41427">MADNEASLEAQSQAPLLVSLSIIFGILSTTSVALRLYTRKRILGIIGPDDVTIVVAEVLAISVSVITILQAHFGLGRHTQFVDWGLGDYQNRLLYSNTLIYNASQTITKVSFLILYRRIFPGGRTAKVCFYLLAFIILWGTTQEFLVAFCCAPLSIFFPVMVGHCIYQLPVWYLTSILNIVTDFMIFIIPVSPVLKLQLRVGQKIMLLCLFCLGFFTCAISLVRLSVLHKGATTTTDPFWDNAPASYWSVVELNCGILCSCLPTLRPLIQKLVPQFFSTDGHTGSYTGYTGGLTSSYIGNSTRRTGSAKDTHALSTIDPEPPSPRQLEDGIYVHKEGATYSSSELARHAGDIRPSFGDTASQTTEATTEATTRSSSSS</sequence>
<feature type="transmembrane region" description="Helical" evidence="7">
    <location>
        <begin position="16"/>
        <end position="38"/>
    </location>
</feature>
<dbReference type="PANTHER" id="PTHR33048">
    <property type="entry name" value="PTH11-LIKE INTEGRAL MEMBRANE PROTEIN (AFU_ORTHOLOGUE AFUA_5G11245)"/>
    <property type="match status" value="1"/>
</dbReference>
<feature type="transmembrane region" description="Helical" evidence="7">
    <location>
        <begin position="93"/>
        <end position="116"/>
    </location>
</feature>
<gene>
    <name evidence="9" type="ORF">P280DRAFT_55674</name>
</gene>
<keyword evidence="10" id="KW-1185">Reference proteome</keyword>
<dbReference type="InterPro" id="IPR052337">
    <property type="entry name" value="SAT4-like"/>
</dbReference>
<dbReference type="PANTHER" id="PTHR33048:SF47">
    <property type="entry name" value="INTEGRAL MEMBRANE PROTEIN-RELATED"/>
    <property type="match status" value="1"/>
</dbReference>
<feature type="compositionally biased region" description="Low complexity" evidence="6">
    <location>
        <begin position="359"/>
        <end position="378"/>
    </location>
</feature>
<dbReference type="AlphaFoldDB" id="A0A6A6RUF4"/>
<evidence type="ECO:0000313" key="9">
    <source>
        <dbReference type="EMBL" id="KAF2639176.1"/>
    </source>
</evidence>
<evidence type="ECO:0000256" key="2">
    <source>
        <dbReference type="ARBA" id="ARBA00022692"/>
    </source>
</evidence>
<proteinExistence type="inferred from homology"/>
<evidence type="ECO:0000256" key="5">
    <source>
        <dbReference type="ARBA" id="ARBA00038359"/>
    </source>
</evidence>
<feature type="transmembrane region" description="Helical" evidence="7">
    <location>
        <begin position="128"/>
        <end position="158"/>
    </location>
</feature>
<evidence type="ECO:0000256" key="1">
    <source>
        <dbReference type="ARBA" id="ARBA00004141"/>
    </source>
</evidence>
<evidence type="ECO:0000256" key="3">
    <source>
        <dbReference type="ARBA" id="ARBA00022989"/>
    </source>
</evidence>
<evidence type="ECO:0000313" key="10">
    <source>
        <dbReference type="Proteomes" id="UP000799753"/>
    </source>
</evidence>
<dbReference type="GO" id="GO:0016020">
    <property type="term" value="C:membrane"/>
    <property type="evidence" value="ECO:0007669"/>
    <property type="project" value="UniProtKB-SubCell"/>
</dbReference>
<evidence type="ECO:0000256" key="6">
    <source>
        <dbReference type="SAM" id="MobiDB-lite"/>
    </source>
</evidence>
<dbReference type="EMBL" id="MU006787">
    <property type="protein sequence ID" value="KAF2639176.1"/>
    <property type="molecule type" value="Genomic_DNA"/>
</dbReference>
<feature type="transmembrane region" description="Helical" evidence="7">
    <location>
        <begin position="170"/>
        <end position="193"/>
    </location>
</feature>
<organism evidence="9 10">
    <name type="scientific">Massarina eburnea CBS 473.64</name>
    <dbReference type="NCBI Taxonomy" id="1395130"/>
    <lineage>
        <taxon>Eukaryota</taxon>
        <taxon>Fungi</taxon>
        <taxon>Dikarya</taxon>
        <taxon>Ascomycota</taxon>
        <taxon>Pezizomycotina</taxon>
        <taxon>Dothideomycetes</taxon>
        <taxon>Pleosporomycetidae</taxon>
        <taxon>Pleosporales</taxon>
        <taxon>Massarineae</taxon>
        <taxon>Massarinaceae</taxon>
        <taxon>Massarina</taxon>
    </lineage>
</organism>
<dbReference type="InterPro" id="IPR049326">
    <property type="entry name" value="Rhodopsin_dom_fungi"/>
</dbReference>
<evidence type="ECO:0000256" key="4">
    <source>
        <dbReference type="ARBA" id="ARBA00023136"/>
    </source>
</evidence>
<comment type="subcellular location">
    <subcellularLocation>
        <location evidence="1">Membrane</location>
        <topology evidence="1">Multi-pass membrane protein</topology>
    </subcellularLocation>
</comment>
<evidence type="ECO:0000259" key="8">
    <source>
        <dbReference type="Pfam" id="PF20684"/>
    </source>
</evidence>
<feature type="transmembrane region" description="Helical" evidence="7">
    <location>
        <begin position="205"/>
        <end position="225"/>
    </location>
</feature>
<name>A0A6A6RUF4_9PLEO</name>
<reference evidence="9" key="1">
    <citation type="journal article" date="2020" name="Stud. Mycol.">
        <title>101 Dothideomycetes genomes: a test case for predicting lifestyles and emergence of pathogens.</title>
        <authorList>
            <person name="Haridas S."/>
            <person name="Albert R."/>
            <person name="Binder M."/>
            <person name="Bloem J."/>
            <person name="Labutti K."/>
            <person name="Salamov A."/>
            <person name="Andreopoulos B."/>
            <person name="Baker S."/>
            <person name="Barry K."/>
            <person name="Bills G."/>
            <person name="Bluhm B."/>
            <person name="Cannon C."/>
            <person name="Castanera R."/>
            <person name="Culley D."/>
            <person name="Daum C."/>
            <person name="Ezra D."/>
            <person name="Gonzalez J."/>
            <person name="Henrissat B."/>
            <person name="Kuo A."/>
            <person name="Liang C."/>
            <person name="Lipzen A."/>
            <person name="Lutzoni F."/>
            <person name="Magnuson J."/>
            <person name="Mondo S."/>
            <person name="Nolan M."/>
            <person name="Ohm R."/>
            <person name="Pangilinan J."/>
            <person name="Park H.-J."/>
            <person name="Ramirez L."/>
            <person name="Alfaro M."/>
            <person name="Sun H."/>
            <person name="Tritt A."/>
            <person name="Yoshinaga Y."/>
            <person name="Zwiers L.-H."/>
            <person name="Turgeon B."/>
            <person name="Goodwin S."/>
            <person name="Spatafora J."/>
            <person name="Crous P."/>
            <person name="Grigoriev I."/>
        </authorList>
    </citation>
    <scope>NUCLEOTIDE SEQUENCE</scope>
    <source>
        <strain evidence="9">CBS 473.64</strain>
    </source>
</reference>
<keyword evidence="4 7" id="KW-0472">Membrane</keyword>
<feature type="transmembrane region" description="Helical" evidence="7">
    <location>
        <begin position="50"/>
        <end position="73"/>
    </location>
</feature>
<comment type="similarity">
    <text evidence="5">Belongs to the SAT4 family.</text>
</comment>
<evidence type="ECO:0000256" key="7">
    <source>
        <dbReference type="SAM" id="Phobius"/>
    </source>
</evidence>
<feature type="region of interest" description="Disordered" evidence="6">
    <location>
        <begin position="302"/>
        <end position="328"/>
    </location>
</feature>